<keyword evidence="5" id="KW-1185">Reference proteome</keyword>
<evidence type="ECO:0000313" key="5">
    <source>
        <dbReference type="Proteomes" id="UP000785200"/>
    </source>
</evidence>
<name>A0A9P6VLI1_9HELO</name>
<dbReference type="EMBL" id="VNKQ01000007">
    <property type="protein sequence ID" value="KAG0649795.1"/>
    <property type="molecule type" value="Genomic_DNA"/>
</dbReference>
<evidence type="ECO:0000256" key="1">
    <source>
        <dbReference type="SAM" id="MobiDB-lite"/>
    </source>
</evidence>
<proteinExistence type="predicted"/>
<protein>
    <submittedName>
        <fullName evidence="4">Trafficking particle complex subunit 11</fullName>
    </submittedName>
</protein>
<accession>A0A9P6VLI1</accession>
<evidence type="ECO:0000259" key="2">
    <source>
        <dbReference type="Pfam" id="PF07919"/>
    </source>
</evidence>
<feature type="region of interest" description="Disordered" evidence="1">
    <location>
        <begin position="94"/>
        <end position="113"/>
    </location>
</feature>
<feature type="region of interest" description="Disordered" evidence="1">
    <location>
        <begin position="266"/>
        <end position="288"/>
    </location>
</feature>
<evidence type="ECO:0000259" key="3">
    <source>
        <dbReference type="Pfam" id="PF11817"/>
    </source>
</evidence>
<feature type="compositionally biased region" description="Polar residues" evidence="1">
    <location>
        <begin position="94"/>
        <end position="111"/>
    </location>
</feature>
<dbReference type="AlphaFoldDB" id="A0A9P6VLI1"/>
<dbReference type="Proteomes" id="UP000785200">
    <property type="component" value="Unassembled WGS sequence"/>
</dbReference>
<gene>
    <name evidence="4" type="ORF">D0Z07_3539</name>
</gene>
<dbReference type="Pfam" id="PF11817">
    <property type="entry name" value="Foie-gras_1"/>
    <property type="match status" value="1"/>
</dbReference>
<feature type="compositionally biased region" description="Low complexity" evidence="1">
    <location>
        <begin position="279"/>
        <end position="288"/>
    </location>
</feature>
<dbReference type="InterPro" id="IPR012880">
    <property type="entry name" value="Gryzun"/>
</dbReference>
<dbReference type="PANTHER" id="PTHR14374:SF0">
    <property type="entry name" value="TRAFFICKING PROTEIN PARTICLE COMPLEX SUBUNIT 11"/>
    <property type="match status" value="1"/>
</dbReference>
<reference evidence="4" key="1">
    <citation type="submission" date="2019-07" db="EMBL/GenBank/DDBJ databases">
        <title>Hyphodiscus hymeniophilus genome sequencing and assembly.</title>
        <authorList>
            <person name="Kramer G."/>
            <person name="Nodwell J."/>
        </authorList>
    </citation>
    <scope>NUCLEOTIDE SEQUENCE</scope>
    <source>
        <strain evidence="4">ATCC 34498</strain>
    </source>
</reference>
<dbReference type="PANTHER" id="PTHR14374">
    <property type="entry name" value="FOIE GRAS"/>
    <property type="match status" value="1"/>
</dbReference>
<dbReference type="InterPro" id="IPR021773">
    <property type="entry name" value="TPC11"/>
</dbReference>
<sequence>MDGYAPAYVAHNIPLLVVSGLGFVPPDESTLNDVGTHITSDVPIVDSADSEALLRHFRDGDARGLAWNSREYTGRNKFRVKTVGRDYVLPPRSAISSAQRLPNSQGSSPATRTVLHSPLSPLTPGSTVFPDGLVDSKWVEKHQELVPSAYLSFYKFTSDPTVSTLRDNQLKSDINNTKSILGQSGYKTRLVVGLLSEESIVQSPEVEDRLANIRKATGLDSKTSLFFLPPKSSPVELQAFVETIISTIYPLCIEYYRDLSKHSRRKRNRGIVPPPTAPPTSGTSQTLSSQGWNVRYDFKLGVLAEFRQEMDAAIRSYESGYDILLSSDVLEAIASWSPRWNEARLLADVFAIRILRCLFWNGNTTAATRRWQQHRDRIRDFVDRRGKGSSTYGWKAWEARWATVMAETIKKVSIIEFTGSTIFLLTEKAIAMGERMEPWEYLHHPGYWYRLAAQHLMARRNLALEIPDEDRSPPGVSPASQIASKAYTYDTYLCPEPHEENPLPGRDGVDHSLLIIHSLTKAINEFEQRKQSRLAQDLSLLSAKESLRREAWDDALRVLRPLWQKMSFRREGWWNAVEEVGWALREAAVHAGDGGTVLAVDWELLNQSFSHHPRWHYDLSMSLNDLKSTGNKPVVVLHDQDVHSFLSATYTFEHHEGKVGELCPSQLAVTSVALPTSVPITMTEIRIEFEGSMKPIILRHDSSAQDPSPELLTLRKVSLDETQEQSSGRDGRPAMSGETCLTFRAGRIRVFQFGSLLREAGEARAISATFVIASDFFDLEYVQTFSERTSTPDIWWGENSSKRKLVRNNAFAITILPKPPKMEFHFLELQEHYYTNEEVKLQLEVVNGEDADSITDLEVHLLGESAPLLTLRMAGSSNKPDNSDEGNSHSKFALGNIAAAASCIVELLIPPIDLPAVYELTMKTSYNLVSDLETPVSRSMSTQLTIINPFEANYDFSPRIHPDPWPSFFTHDEKDDKPEEIDPRGLSQKWRLTSRYFSFAAEDLIVEDLNVEVLGTNGGIHCYAKKAFSIPEAGIRVRPKSLEEAEFDVFTQKISLDDRGTATLDVSLAIRWRRDEEGSTINTTILGIPRLLVSSSEPRVLGAVSYSGTVPSMLHFDVTIENPSNHFLTFGVSMEPSEKFAFSGVKQSTLQLVPLSRRTMRFRLLPFSRGDWIGPIRCVIRDKYFQKVLKIAPTEGMRLDKDSIYIWVPPEGESEDS</sequence>
<dbReference type="Pfam" id="PF07919">
    <property type="entry name" value="Gryzun"/>
    <property type="match status" value="1"/>
</dbReference>
<feature type="domain" description="Trafficking protein particle complex subunit 11" evidence="3">
    <location>
        <begin position="339"/>
        <end position="606"/>
    </location>
</feature>
<comment type="caution">
    <text evidence="4">The sequence shown here is derived from an EMBL/GenBank/DDBJ whole genome shotgun (WGS) entry which is preliminary data.</text>
</comment>
<organism evidence="4 5">
    <name type="scientific">Hyphodiscus hymeniophilus</name>
    <dbReference type="NCBI Taxonomy" id="353542"/>
    <lineage>
        <taxon>Eukaryota</taxon>
        <taxon>Fungi</taxon>
        <taxon>Dikarya</taxon>
        <taxon>Ascomycota</taxon>
        <taxon>Pezizomycotina</taxon>
        <taxon>Leotiomycetes</taxon>
        <taxon>Helotiales</taxon>
        <taxon>Hyphodiscaceae</taxon>
        <taxon>Hyphodiscus</taxon>
    </lineage>
</organism>
<dbReference type="OrthoDB" id="6278596at2759"/>
<evidence type="ECO:0000313" key="4">
    <source>
        <dbReference type="EMBL" id="KAG0649795.1"/>
    </source>
</evidence>
<feature type="domain" description="Gryzun putative trafficking through Golgi" evidence="2">
    <location>
        <begin position="635"/>
        <end position="1209"/>
    </location>
</feature>